<dbReference type="PANTHER" id="PTHR10000">
    <property type="entry name" value="PHOSPHOSERINE PHOSPHATASE"/>
    <property type="match status" value="1"/>
</dbReference>
<evidence type="ECO:0000259" key="6">
    <source>
        <dbReference type="Pfam" id="PF13515"/>
    </source>
</evidence>
<feature type="transmembrane region" description="Helical" evidence="5">
    <location>
        <begin position="58"/>
        <end position="79"/>
    </location>
</feature>
<keyword evidence="3 5" id="KW-1133">Transmembrane helix</keyword>
<dbReference type="InterPro" id="IPR036412">
    <property type="entry name" value="HAD-like_sf"/>
</dbReference>
<organism evidence="7 8">
    <name type="scientific">Candidatus Eisenbergiella intestinigallinarum</name>
    <dbReference type="NCBI Taxonomy" id="2838549"/>
    <lineage>
        <taxon>Bacteria</taxon>
        <taxon>Bacillati</taxon>
        <taxon>Bacillota</taxon>
        <taxon>Clostridia</taxon>
        <taxon>Lachnospirales</taxon>
        <taxon>Lachnospiraceae</taxon>
        <taxon>Eisenbergiella</taxon>
    </lineage>
</organism>
<evidence type="ECO:0000256" key="1">
    <source>
        <dbReference type="ARBA" id="ARBA00004141"/>
    </source>
</evidence>
<dbReference type="Pfam" id="PF08282">
    <property type="entry name" value="Hydrolase_3"/>
    <property type="match status" value="1"/>
</dbReference>
<dbReference type="GO" id="GO:0016020">
    <property type="term" value="C:membrane"/>
    <property type="evidence" value="ECO:0007669"/>
    <property type="project" value="UniProtKB-SubCell"/>
</dbReference>
<evidence type="ECO:0000256" key="5">
    <source>
        <dbReference type="SAM" id="Phobius"/>
    </source>
</evidence>
<dbReference type="Proteomes" id="UP000823922">
    <property type="component" value="Unassembled WGS sequence"/>
</dbReference>
<dbReference type="Gene3D" id="3.30.1240.10">
    <property type="match status" value="1"/>
</dbReference>
<dbReference type="GO" id="GO:0005829">
    <property type="term" value="C:cytosol"/>
    <property type="evidence" value="ECO:0007669"/>
    <property type="project" value="TreeGrafter"/>
</dbReference>
<accession>A0A9D2TSH9</accession>
<comment type="subcellular location">
    <subcellularLocation>
        <location evidence="1">Membrane</location>
        <topology evidence="1">Multi-pass membrane protein</topology>
    </subcellularLocation>
</comment>
<dbReference type="InterPro" id="IPR049453">
    <property type="entry name" value="Memb_transporter_dom"/>
</dbReference>
<dbReference type="Gene3D" id="3.40.50.1000">
    <property type="entry name" value="HAD superfamily/HAD-like"/>
    <property type="match status" value="1"/>
</dbReference>
<evidence type="ECO:0000256" key="4">
    <source>
        <dbReference type="ARBA" id="ARBA00023136"/>
    </source>
</evidence>
<gene>
    <name evidence="7" type="ORF">H9926_13135</name>
</gene>
<proteinExistence type="predicted"/>
<dbReference type="GO" id="GO:0016791">
    <property type="term" value="F:phosphatase activity"/>
    <property type="evidence" value="ECO:0007669"/>
    <property type="project" value="UniProtKB-ARBA"/>
</dbReference>
<reference evidence="7" key="2">
    <citation type="submission" date="2021-04" db="EMBL/GenBank/DDBJ databases">
        <authorList>
            <person name="Gilroy R."/>
        </authorList>
    </citation>
    <scope>NUCLEOTIDE SEQUENCE</scope>
    <source>
        <strain evidence="7">ChiBcec1-1630</strain>
    </source>
</reference>
<evidence type="ECO:0000313" key="8">
    <source>
        <dbReference type="Proteomes" id="UP000823922"/>
    </source>
</evidence>
<evidence type="ECO:0000256" key="2">
    <source>
        <dbReference type="ARBA" id="ARBA00022692"/>
    </source>
</evidence>
<protein>
    <submittedName>
        <fullName evidence="7">HAD hydrolase family protein</fullName>
    </submittedName>
</protein>
<name>A0A9D2TSH9_9FIRM</name>
<keyword evidence="2 5" id="KW-0812">Transmembrane</keyword>
<dbReference type="Pfam" id="PF13515">
    <property type="entry name" value="FUSC_2"/>
    <property type="match status" value="1"/>
</dbReference>
<evidence type="ECO:0000256" key="3">
    <source>
        <dbReference type="ARBA" id="ARBA00022989"/>
    </source>
</evidence>
<sequence length="424" mass="48194">MRYLKNIPRPGLRIAKSAAAVGLCYLVSLLRPGGIVFYSQLAALWCMQNYVENTRKNALQRFLGTLIGAAYGLLYLLLFPKNSELWNAAVVTGLVGVVLYTTVLIKRKQASYFSCVVFLSIAVNHAKDLNPYLFVWNRCLDTIIGILIGVAVNEFSLPREKHEEILFVSGLDDTLLCGSRMSDYSRVELNRMIDEGLHFTISTCRTPASLLEPMRDIRLKLPVIVMDGAALYDLKKNRYLKCYLISNVTARKIYDLIHACGLTAFVNVVIDDMLVIYYEETEDAVQKRMVEELSASPLRNYVKDRSFEKEAVLYFMLLYPDAALDAFRFRMKQDGVTERCRVTEERAAEYPGYTCMKIYNKNASKENMLEYLKQELVVEKTITFGSIEGSYDRIVEPGDANGVVKGVRSMFEPVKLVRRLTGKK</sequence>
<feature type="transmembrane region" description="Helical" evidence="5">
    <location>
        <begin position="20"/>
        <end position="46"/>
    </location>
</feature>
<dbReference type="InterPro" id="IPR023214">
    <property type="entry name" value="HAD_sf"/>
</dbReference>
<reference evidence="7" key="1">
    <citation type="journal article" date="2021" name="PeerJ">
        <title>Extensive microbial diversity within the chicken gut microbiome revealed by metagenomics and culture.</title>
        <authorList>
            <person name="Gilroy R."/>
            <person name="Ravi A."/>
            <person name="Getino M."/>
            <person name="Pursley I."/>
            <person name="Horton D.L."/>
            <person name="Alikhan N.F."/>
            <person name="Baker D."/>
            <person name="Gharbi K."/>
            <person name="Hall N."/>
            <person name="Watson M."/>
            <person name="Adriaenssens E.M."/>
            <person name="Foster-Nyarko E."/>
            <person name="Jarju S."/>
            <person name="Secka A."/>
            <person name="Antonio M."/>
            <person name="Oren A."/>
            <person name="Chaudhuri R.R."/>
            <person name="La Ragione R."/>
            <person name="Hildebrand F."/>
            <person name="Pallen M.J."/>
        </authorList>
    </citation>
    <scope>NUCLEOTIDE SEQUENCE</scope>
    <source>
        <strain evidence="7">ChiBcec1-1630</strain>
    </source>
</reference>
<feature type="transmembrane region" description="Helical" evidence="5">
    <location>
        <begin position="85"/>
        <end position="103"/>
    </location>
</feature>
<dbReference type="SUPFAM" id="SSF56784">
    <property type="entry name" value="HAD-like"/>
    <property type="match status" value="1"/>
</dbReference>
<keyword evidence="7" id="KW-0378">Hydrolase</keyword>
<dbReference type="AlphaFoldDB" id="A0A9D2TSH9"/>
<comment type="caution">
    <text evidence="7">The sequence shown here is derived from an EMBL/GenBank/DDBJ whole genome shotgun (WGS) entry which is preliminary data.</text>
</comment>
<dbReference type="GO" id="GO:0000287">
    <property type="term" value="F:magnesium ion binding"/>
    <property type="evidence" value="ECO:0007669"/>
    <property type="project" value="TreeGrafter"/>
</dbReference>
<dbReference type="PANTHER" id="PTHR10000:SF8">
    <property type="entry name" value="HAD SUPERFAMILY HYDROLASE-LIKE, TYPE 3"/>
    <property type="match status" value="1"/>
</dbReference>
<dbReference type="EMBL" id="DWVS01000338">
    <property type="protein sequence ID" value="HJC88946.1"/>
    <property type="molecule type" value="Genomic_DNA"/>
</dbReference>
<keyword evidence="4 5" id="KW-0472">Membrane</keyword>
<feature type="domain" description="Integral membrane bound transporter" evidence="6">
    <location>
        <begin position="24"/>
        <end position="152"/>
    </location>
</feature>
<evidence type="ECO:0000313" key="7">
    <source>
        <dbReference type="EMBL" id="HJC88946.1"/>
    </source>
</evidence>